<dbReference type="GO" id="GO:1904158">
    <property type="term" value="P:axonemal central apparatus assembly"/>
    <property type="evidence" value="ECO:0007669"/>
    <property type="project" value="TreeGrafter"/>
</dbReference>
<dbReference type="GO" id="GO:0003351">
    <property type="term" value="P:epithelial cilium movement involved in extracellular fluid movement"/>
    <property type="evidence" value="ECO:0007669"/>
    <property type="project" value="TreeGrafter"/>
</dbReference>
<proteinExistence type="predicted"/>
<evidence type="ECO:0000313" key="2">
    <source>
        <dbReference type="Ensembl" id="ENSECRP00000008348.1"/>
    </source>
</evidence>
<dbReference type="GO" id="GO:1990716">
    <property type="term" value="C:axonemal central apparatus"/>
    <property type="evidence" value="ECO:0007669"/>
    <property type="project" value="TreeGrafter"/>
</dbReference>
<organism evidence="2 3">
    <name type="scientific">Erpetoichthys calabaricus</name>
    <name type="common">Rope fish</name>
    <name type="synonym">Calamoichthys calabaricus</name>
    <dbReference type="NCBI Taxonomy" id="27687"/>
    <lineage>
        <taxon>Eukaryota</taxon>
        <taxon>Metazoa</taxon>
        <taxon>Chordata</taxon>
        <taxon>Craniata</taxon>
        <taxon>Vertebrata</taxon>
        <taxon>Euteleostomi</taxon>
        <taxon>Actinopterygii</taxon>
        <taxon>Polypteriformes</taxon>
        <taxon>Polypteridae</taxon>
        <taxon>Erpetoichthys</taxon>
    </lineage>
</organism>
<dbReference type="GO" id="GO:0005576">
    <property type="term" value="C:extracellular region"/>
    <property type="evidence" value="ECO:0007669"/>
    <property type="project" value="GOC"/>
</dbReference>
<keyword evidence="3" id="KW-1185">Reference proteome</keyword>
<reference evidence="2" key="1">
    <citation type="submission" date="2021-06" db="EMBL/GenBank/DDBJ databases">
        <authorList>
            <consortium name="Wellcome Sanger Institute Data Sharing"/>
        </authorList>
    </citation>
    <scope>NUCLEOTIDE SEQUENCE [LARGE SCALE GENOMIC DNA]</scope>
</reference>
<feature type="region of interest" description="Disordered" evidence="1">
    <location>
        <begin position="67"/>
        <end position="95"/>
    </location>
</feature>
<dbReference type="GeneTree" id="ENSGT00390000013693"/>
<dbReference type="Proteomes" id="UP000694620">
    <property type="component" value="Chromosome 4"/>
</dbReference>
<reference evidence="2" key="3">
    <citation type="submission" date="2025-09" db="UniProtKB">
        <authorList>
            <consortium name="Ensembl"/>
        </authorList>
    </citation>
    <scope>IDENTIFICATION</scope>
</reference>
<evidence type="ECO:0000313" key="3">
    <source>
        <dbReference type="Proteomes" id="UP000694620"/>
    </source>
</evidence>
<name>A0A8C4RXN4_ERPCA</name>
<dbReference type="AlphaFoldDB" id="A0A8C4RXN4"/>
<protein>
    <submittedName>
        <fullName evidence="2">Uncharacterized protein</fullName>
    </submittedName>
</protein>
<evidence type="ECO:0000256" key="1">
    <source>
        <dbReference type="SAM" id="MobiDB-lite"/>
    </source>
</evidence>
<accession>A0A8C4RXN4</accession>
<dbReference type="Ensembl" id="ENSECRT00000008484.1">
    <property type="protein sequence ID" value="ENSECRP00000008348.1"/>
    <property type="gene ID" value="ENSECRG00000005579.1"/>
</dbReference>
<dbReference type="PANTHER" id="PTHR21963">
    <property type="entry name" value="PF6"/>
    <property type="match status" value="1"/>
</dbReference>
<sequence length="339" mass="39253">ESCFNAVLMGTYYKMSFLRDAERKVCFTTALFEDVACLIYNCLDWRRQHKNYLNNMKLINVPAVSKPEIPNTGAQTPGKKKVVEEEPSTPPPPSLTNEVDMRYYADLLNSIPPENVTVAVILHCMLEQVVATEEEIPPLSEVIPEPRADGLDHKVVDYMMSSILSLAISDEDKKVLYFHILFYFGINKQLYKKEEKYPKLVNFHDEITRRWHKIQSQGELDPMKIEKQMLRKLPVSQFLHNLPLSPMENKKRLATLQELFNFFTSESISWSQVERILSQFVFESMKLTEVDSTGRLIKNASNAPGSIPWDDPSGYIQEIRNYVLKLTTFYKLKKIFCPL</sequence>
<reference evidence="2" key="2">
    <citation type="submission" date="2025-08" db="UniProtKB">
        <authorList>
            <consortium name="Ensembl"/>
        </authorList>
    </citation>
    <scope>IDENTIFICATION</scope>
</reference>
<dbReference type="PANTHER" id="PTHR21963:SF1">
    <property type="entry name" value="SPERM-ASSOCIATED ANTIGEN 17"/>
    <property type="match status" value="1"/>
</dbReference>
<dbReference type="InterPro" id="IPR026173">
    <property type="entry name" value="SPAG17"/>
</dbReference>